<feature type="transmembrane region" description="Helical" evidence="4">
    <location>
        <begin position="177"/>
        <end position="196"/>
    </location>
</feature>
<keyword evidence="6" id="KW-1185">Reference proteome</keyword>
<organism evidence="5 6">
    <name type="scientific">Pseudomonas asplenii</name>
    <dbReference type="NCBI Taxonomy" id="53407"/>
    <lineage>
        <taxon>Bacteria</taxon>
        <taxon>Pseudomonadati</taxon>
        <taxon>Pseudomonadota</taxon>
        <taxon>Gammaproteobacteria</taxon>
        <taxon>Pseudomonadales</taxon>
        <taxon>Pseudomonadaceae</taxon>
        <taxon>Pseudomonas</taxon>
    </lineage>
</organism>
<evidence type="ECO:0000256" key="2">
    <source>
        <dbReference type="ARBA" id="ARBA00022989"/>
    </source>
</evidence>
<name>A0A1H1XNC3_9PSED</name>
<feature type="transmembrane region" description="Helical" evidence="4">
    <location>
        <begin position="282"/>
        <end position="303"/>
    </location>
</feature>
<evidence type="ECO:0000256" key="3">
    <source>
        <dbReference type="ARBA" id="ARBA00023136"/>
    </source>
</evidence>
<dbReference type="SUPFAM" id="SSF103473">
    <property type="entry name" value="MFS general substrate transporter"/>
    <property type="match status" value="1"/>
</dbReference>
<keyword evidence="2 4" id="KW-1133">Transmembrane helix</keyword>
<dbReference type="InterPro" id="IPR011701">
    <property type="entry name" value="MFS"/>
</dbReference>
<feature type="transmembrane region" description="Helical" evidence="4">
    <location>
        <begin position="92"/>
        <end position="116"/>
    </location>
</feature>
<feature type="transmembrane region" description="Helical" evidence="4">
    <location>
        <begin position="366"/>
        <end position="384"/>
    </location>
</feature>
<evidence type="ECO:0000256" key="4">
    <source>
        <dbReference type="SAM" id="Phobius"/>
    </source>
</evidence>
<feature type="transmembrane region" description="Helical" evidence="4">
    <location>
        <begin position="154"/>
        <end position="171"/>
    </location>
</feature>
<keyword evidence="3 4" id="KW-0472">Membrane</keyword>
<protein>
    <submittedName>
        <fullName evidence="5">Predicted arabinose efflux permease, MFS family</fullName>
    </submittedName>
</protein>
<accession>A0A1H1XNC3</accession>
<feature type="transmembrane region" description="Helical" evidence="4">
    <location>
        <begin position="242"/>
        <end position="261"/>
    </location>
</feature>
<dbReference type="Gene3D" id="1.20.1250.20">
    <property type="entry name" value="MFS general substrate transporter like domains"/>
    <property type="match status" value="2"/>
</dbReference>
<dbReference type="Pfam" id="PF07690">
    <property type="entry name" value="MFS_1"/>
    <property type="match status" value="1"/>
</dbReference>
<dbReference type="GO" id="GO:0022857">
    <property type="term" value="F:transmembrane transporter activity"/>
    <property type="evidence" value="ECO:0007669"/>
    <property type="project" value="InterPro"/>
</dbReference>
<feature type="transmembrane region" description="Helical" evidence="4">
    <location>
        <begin position="122"/>
        <end position="142"/>
    </location>
</feature>
<dbReference type="Proteomes" id="UP000199524">
    <property type="component" value="Chromosome I"/>
</dbReference>
<dbReference type="InterPro" id="IPR036259">
    <property type="entry name" value="MFS_trans_sf"/>
</dbReference>
<keyword evidence="1 4" id="KW-0812">Transmembrane</keyword>
<dbReference type="EMBL" id="LT629777">
    <property type="protein sequence ID" value="SDT10703.1"/>
    <property type="molecule type" value="Genomic_DNA"/>
</dbReference>
<proteinExistence type="predicted"/>
<dbReference type="AlphaFoldDB" id="A0A1H1XNC3"/>
<evidence type="ECO:0000256" key="1">
    <source>
        <dbReference type="ARBA" id="ARBA00022692"/>
    </source>
</evidence>
<feature type="transmembrane region" description="Helical" evidence="4">
    <location>
        <begin position="53"/>
        <end position="71"/>
    </location>
</feature>
<evidence type="ECO:0000313" key="6">
    <source>
        <dbReference type="Proteomes" id="UP000199524"/>
    </source>
</evidence>
<feature type="transmembrane region" description="Helical" evidence="4">
    <location>
        <begin position="217"/>
        <end position="236"/>
    </location>
</feature>
<reference evidence="6" key="1">
    <citation type="submission" date="2016-10" db="EMBL/GenBank/DDBJ databases">
        <authorList>
            <person name="Varghese N."/>
            <person name="Submissions S."/>
        </authorList>
    </citation>
    <scope>NUCLEOTIDE SEQUENCE [LARGE SCALE GENOMIC DNA]</scope>
    <source>
        <strain evidence="6">ATCC 23835</strain>
    </source>
</reference>
<feature type="transmembrane region" description="Helical" evidence="4">
    <location>
        <begin position="29"/>
        <end position="47"/>
    </location>
</feature>
<sequence>MLTGLFPARRPSSMSAVAAHSTDSASRRAATVLALCLPSDVLLYLLLPMNTQAFGVTLAQAGVLLAANRLVRIFGYGYVLRYYARQGDRATLMLAAAVSALCALGNSLISGFFWLLLLRLGWGLSFAALNLSTQVLATLEPVGAARRAGRSRGVIAIGPMIALAVGGWLSLQIGPRLIFLLPCATSLIGLWVARGLPSQGHELAAPAGRRFKWPDSVAVWSFVEGVALDGLFIFGLSLQASAVLGGNAVIIAGLLMALRYVSEMFLSPLGGRVADRYGVVRMLLLFSILSGLALTAFGSHWLILGASSVLVLRALQLPLVVTLVAQRNPGAGRVQALASNSVWRDIGAGVGPLLAGVLLPVASASWVYALAGLAIALSALACAVRGERVHPVDAAPAPSARQP</sequence>
<evidence type="ECO:0000313" key="5">
    <source>
        <dbReference type="EMBL" id="SDT10703.1"/>
    </source>
</evidence>
<gene>
    <name evidence="5" type="ORF">SAMN05216598_3989</name>
</gene>